<proteinExistence type="predicted"/>
<feature type="region of interest" description="Disordered" evidence="1">
    <location>
        <begin position="71"/>
        <end position="96"/>
    </location>
</feature>
<dbReference type="EMBL" id="JBHLZP010000056">
    <property type="protein sequence ID" value="MFB9832690.1"/>
    <property type="molecule type" value="Genomic_DNA"/>
</dbReference>
<keyword evidence="3" id="KW-1185">Reference proteome</keyword>
<organism evidence="2 3">
    <name type="scientific">Actinoallomurus acaciae</name>
    <dbReference type="NCBI Taxonomy" id="502577"/>
    <lineage>
        <taxon>Bacteria</taxon>
        <taxon>Bacillati</taxon>
        <taxon>Actinomycetota</taxon>
        <taxon>Actinomycetes</taxon>
        <taxon>Streptosporangiales</taxon>
        <taxon>Thermomonosporaceae</taxon>
        <taxon>Actinoallomurus</taxon>
    </lineage>
</organism>
<evidence type="ECO:0000313" key="2">
    <source>
        <dbReference type="EMBL" id="MFB9832690.1"/>
    </source>
</evidence>
<reference evidence="2 3" key="1">
    <citation type="submission" date="2024-09" db="EMBL/GenBank/DDBJ databases">
        <authorList>
            <person name="Sun Q."/>
            <person name="Mori K."/>
        </authorList>
    </citation>
    <scope>NUCLEOTIDE SEQUENCE [LARGE SCALE GENOMIC DNA]</scope>
    <source>
        <strain evidence="2 3">TBRC 0563</strain>
    </source>
</reference>
<dbReference type="Proteomes" id="UP001589627">
    <property type="component" value="Unassembled WGS sequence"/>
</dbReference>
<dbReference type="Gene3D" id="3.20.20.10">
    <property type="entry name" value="Alanine racemase"/>
    <property type="match status" value="1"/>
</dbReference>
<evidence type="ECO:0000313" key="3">
    <source>
        <dbReference type="Proteomes" id="UP001589627"/>
    </source>
</evidence>
<name>A0ABV5YCC7_9ACTN</name>
<evidence type="ECO:0000256" key="1">
    <source>
        <dbReference type="SAM" id="MobiDB-lite"/>
    </source>
</evidence>
<accession>A0ABV5YCC7</accession>
<gene>
    <name evidence="2" type="ORF">ACFFNX_10885</name>
</gene>
<comment type="caution">
    <text evidence="2">The sequence shown here is derived from an EMBL/GenBank/DDBJ whole genome shotgun (WGS) entry which is preliminary data.</text>
</comment>
<protein>
    <submittedName>
        <fullName evidence="2">Uncharacterized protein</fullName>
    </submittedName>
</protein>
<dbReference type="RefSeq" id="WP_378198857.1">
    <property type="nucleotide sequence ID" value="NZ_JBHLZP010000056.1"/>
</dbReference>
<sequence>MNTTARTLADPDTPFADGGYTAVGIDPHKLPRVVALPRRGVTLRVLLDSTEQASCVAEGAREAGVAVPTQIEIGPTPPRSSRSAAFCTTRAVSTAS</sequence>
<dbReference type="InterPro" id="IPR029066">
    <property type="entry name" value="PLP-binding_barrel"/>
</dbReference>